<dbReference type="AlphaFoldDB" id="A0A6J6DNK4"/>
<reference evidence="1" key="1">
    <citation type="submission" date="2020-05" db="EMBL/GenBank/DDBJ databases">
        <authorList>
            <person name="Chiriac C."/>
            <person name="Salcher M."/>
            <person name="Ghai R."/>
            <person name="Kavagutti S V."/>
        </authorList>
    </citation>
    <scope>NUCLEOTIDE SEQUENCE</scope>
</reference>
<evidence type="ECO:0000313" key="1">
    <source>
        <dbReference type="EMBL" id="CAB4563713.1"/>
    </source>
</evidence>
<sequence length="325" mass="33556">MGRSQLTGVAGKQFAPLAVVSRNGVDESVHFGALVALNADGSIAFSVGDPEVEIFPRSSTKPFQALAMVRHGLTLDAEHLALVCASHNGEQIHQRIAAEILASVGLDENALANTHDYPLHVDSAHQAIRDGKAKSSLQMNCSGKHAGMLATCVINGWSTTDYLAQDHPLQQAITHTLAEVTAMTPPAIGVDGCGAPAHVVGLRHLAQGLRSIATGDAGASGREVFTAMSNYPHLIGGTGRHVTGIVSAISGMCAKDGAESVYVAAMEDGRAIALKMSDGSGRAIATVLVAALAKLGVDVSSVPGYVDELILGHGQPVGRVRAIEM</sequence>
<dbReference type="PANTHER" id="PTHR42110">
    <property type="entry name" value="L-ASPARAGINASE, PUTATIVE (AFU_ORTHOLOGUE AFUA_3G11890)-RELATED"/>
    <property type="match status" value="1"/>
</dbReference>
<gene>
    <name evidence="1" type="ORF">UFOPK1572_00994</name>
</gene>
<accession>A0A6J6DNK4</accession>
<name>A0A6J6DNK4_9ZZZZ</name>
<dbReference type="PANTHER" id="PTHR42110:SF1">
    <property type="entry name" value="L-ASPARAGINASE, PUTATIVE (AFU_ORTHOLOGUE AFUA_3G11890)-RELATED"/>
    <property type="match status" value="1"/>
</dbReference>
<protein>
    <submittedName>
        <fullName evidence="1">Unannotated protein</fullName>
    </submittedName>
</protein>
<dbReference type="InterPro" id="IPR010349">
    <property type="entry name" value="Asparaginase_II"/>
</dbReference>
<organism evidence="1">
    <name type="scientific">freshwater metagenome</name>
    <dbReference type="NCBI Taxonomy" id="449393"/>
    <lineage>
        <taxon>unclassified sequences</taxon>
        <taxon>metagenomes</taxon>
        <taxon>ecological metagenomes</taxon>
    </lineage>
</organism>
<proteinExistence type="predicted"/>
<dbReference type="Pfam" id="PF06089">
    <property type="entry name" value="Asparaginase_II"/>
    <property type="match status" value="1"/>
</dbReference>
<dbReference type="EMBL" id="CAEZTC010000123">
    <property type="protein sequence ID" value="CAB4563713.1"/>
    <property type="molecule type" value="Genomic_DNA"/>
</dbReference>